<keyword evidence="4" id="KW-1185">Reference proteome</keyword>
<evidence type="ECO:0000259" key="2">
    <source>
        <dbReference type="PROSITE" id="PS50168"/>
    </source>
</evidence>
<keyword evidence="1" id="KW-0053">Apoptosis</keyword>
<dbReference type="EMBL" id="LSMT01000094">
    <property type="protein sequence ID" value="PFX27846.1"/>
    <property type="molecule type" value="Genomic_DNA"/>
</dbReference>
<dbReference type="Gene3D" id="1.10.533.10">
    <property type="entry name" value="Death Domain, Fas"/>
    <property type="match status" value="2"/>
</dbReference>
<dbReference type="SUPFAM" id="SSF47986">
    <property type="entry name" value="DEATH domain"/>
    <property type="match status" value="2"/>
</dbReference>
<gene>
    <name evidence="3" type="ORF">AWC38_SpisGene7408</name>
</gene>
<dbReference type="Proteomes" id="UP000225706">
    <property type="component" value="Unassembled WGS sequence"/>
</dbReference>
<evidence type="ECO:0000313" key="4">
    <source>
        <dbReference type="Proteomes" id="UP000225706"/>
    </source>
</evidence>
<dbReference type="AlphaFoldDB" id="A0A2B4SEP3"/>
<feature type="domain" description="DED" evidence="2">
    <location>
        <begin position="8"/>
        <end position="86"/>
    </location>
</feature>
<dbReference type="InterPro" id="IPR001875">
    <property type="entry name" value="DED_dom"/>
</dbReference>
<dbReference type="SMART" id="SM00031">
    <property type="entry name" value="DED"/>
    <property type="match status" value="2"/>
</dbReference>
<feature type="domain" description="DED" evidence="2">
    <location>
        <begin position="277"/>
        <end position="355"/>
    </location>
</feature>
<dbReference type="InterPro" id="IPR011029">
    <property type="entry name" value="DEATH-like_dom_sf"/>
</dbReference>
<dbReference type="GO" id="GO:0006915">
    <property type="term" value="P:apoptotic process"/>
    <property type="evidence" value="ECO:0007669"/>
    <property type="project" value="UniProtKB-KW"/>
</dbReference>
<dbReference type="GO" id="GO:0042981">
    <property type="term" value="P:regulation of apoptotic process"/>
    <property type="evidence" value="ECO:0007669"/>
    <property type="project" value="InterPro"/>
</dbReference>
<organism evidence="3 4">
    <name type="scientific">Stylophora pistillata</name>
    <name type="common">Smooth cauliflower coral</name>
    <dbReference type="NCBI Taxonomy" id="50429"/>
    <lineage>
        <taxon>Eukaryota</taxon>
        <taxon>Metazoa</taxon>
        <taxon>Cnidaria</taxon>
        <taxon>Anthozoa</taxon>
        <taxon>Hexacorallia</taxon>
        <taxon>Scleractinia</taxon>
        <taxon>Astrocoeniina</taxon>
        <taxon>Pocilloporidae</taxon>
        <taxon>Stylophora</taxon>
    </lineage>
</organism>
<dbReference type="PANTHER" id="PTHR48169:SF7">
    <property type="entry name" value="CASPASE 10"/>
    <property type="match status" value="1"/>
</dbReference>
<dbReference type="PANTHER" id="PTHR48169">
    <property type="entry name" value="DED DOMAIN-CONTAINING PROTEIN"/>
    <property type="match status" value="1"/>
</dbReference>
<dbReference type="OrthoDB" id="100767at2759"/>
<reference evidence="4" key="1">
    <citation type="journal article" date="2017" name="bioRxiv">
        <title>Comparative analysis of the genomes of Stylophora pistillata and Acropora digitifera provides evidence for extensive differences between species of corals.</title>
        <authorList>
            <person name="Voolstra C.R."/>
            <person name="Li Y."/>
            <person name="Liew Y.J."/>
            <person name="Baumgarten S."/>
            <person name="Zoccola D."/>
            <person name="Flot J.-F."/>
            <person name="Tambutte S."/>
            <person name="Allemand D."/>
            <person name="Aranda M."/>
        </authorList>
    </citation>
    <scope>NUCLEOTIDE SEQUENCE [LARGE SCALE GENOMIC DNA]</scope>
</reference>
<sequence length="537" mass="61158">MLEDLKLCYRIVLVKLSQNLTEEEIKELLFYSKDSIPKRLSSIHPTGVQIFDRLEDADVISWENLNFVTKFSREVNRQDLVKQLTSFEITRELVMYALKRQGSQPSMTSSTESVGLHLAEMLDTLQDRLDFPAQGLIESLLESRKNVVRVLEMVFRRALPSADETKPNAVAILVAIAAEIVLLVLDENQQENRKELAMDVAIELANYLFFKVAKVGGWPPGDRKPSSRRYEVAKQSRSSKRLFMNTVHTDSSCFICQCNRDWGALAVPQPAEDLKLRYRTVLVKIAQDLTEGEIKELLFFCKDHIPKSLSSNSTAVVQIFDPLEDKRVISWEKLNFLTEFANAINRQELVTQLTAFELTRELVVYALKRQGSQPSMKSSTESVGIHLAEMVDLDQDRVDVSAQGLIKYLLKSRKKASDVLDFICRKALPDADVTKPNTLALLVAIAAEIVSLMFAENQQENRRKYAVDVAIELADHLLPKVANFGSWPRGDRKLSSWRYEFAQQKDNGGNFRQMPLKLNQWSTAITVTEIDHYVRDV</sequence>
<accession>A0A2B4SEP3</accession>
<dbReference type="PROSITE" id="PS50168">
    <property type="entry name" value="DED"/>
    <property type="match status" value="2"/>
</dbReference>
<dbReference type="Pfam" id="PF01335">
    <property type="entry name" value="DED"/>
    <property type="match status" value="2"/>
</dbReference>
<proteinExistence type="predicted"/>
<evidence type="ECO:0000313" key="3">
    <source>
        <dbReference type="EMBL" id="PFX27846.1"/>
    </source>
</evidence>
<protein>
    <recommendedName>
        <fullName evidence="2">DED domain-containing protein</fullName>
    </recommendedName>
</protein>
<name>A0A2B4SEP3_STYPI</name>
<evidence type="ECO:0000256" key="1">
    <source>
        <dbReference type="ARBA" id="ARBA00022703"/>
    </source>
</evidence>
<comment type="caution">
    <text evidence="3">The sequence shown here is derived from an EMBL/GenBank/DDBJ whole genome shotgun (WGS) entry which is preliminary data.</text>
</comment>
<dbReference type="CDD" id="cd00045">
    <property type="entry name" value="DED"/>
    <property type="match status" value="2"/>
</dbReference>